<keyword evidence="9" id="KW-1185">Reference proteome</keyword>
<evidence type="ECO:0000256" key="1">
    <source>
        <dbReference type="ARBA" id="ARBA00004123"/>
    </source>
</evidence>
<protein>
    <recommendedName>
        <fullName evidence="7">Mediator of RNA polymerase II transcription subunit 31</fullName>
    </recommendedName>
</protein>
<evidence type="ECO:0000256" key="3">
    <source>
        <dbReference type="ARBA" id="ARBA00023015"/>
    </source>
</evidence>
<dbReference type="GO" id="GO:0006355">
    <property type="term" value="P:regulation of DNA-templated transcription"/>
    <property type="evidence" value="ECO:0007669"/>
    <property type="project" value="InterPro"/>
</dbReference>
<evidence type="ECO:0000256" key="2">
    <source>
        <dbReference type="ARBA" id="ARBA00006378"/>
    </source>
</evidence>
<dbReference type="GO" id="GO:0003712">
    <property type="term" value="F:transcription coregulator activity"/>
    <property type="evidence" value="ECO:0007669"/>
    <property type="project" value="InterPro"/>
</dbReference>
<keyword evidence="4 7" id="KW-0010">Activator</keyword>
<comment type="similarity">
    <text evidence="2 7">Belongs to the Mediator complex subunit 31 family.</text>
</comment>
<accession>A0AAD9PJM3</accession>
<evidence type="ECO:0000256" key="4">
    <source>
        <dbReference type="ARBA" id="ARBA00023159"/>
    </source>
</evidence>
<dbReference type="RefSeq" id="XP_067802912.1">
    <property type="nucleotide sequence ID" value="XM_067947690.1"/>
</dbReference>
<dbReference type="InterPro" id="IPR038089">
    <property type="entry name" value="Med31_sf"/>
</dbReference>
<proteinExistence type="inferred from homology"/>
<dbReference type="EMBL" id="JALLKP010000003">
    <property type="protein sequence ID" value="KAK2196070.1"/>
    <property type="molecule type" value="Genomic_DNA"/>
</dbReference>
<comment type="subunit">
    <text evidence="7">Component of the Mediator complex.</text>
</comment>
<evidence type="ECO:0000256" key="7">
    <source>
        <dbReference type="RuleBase" id="RU364129"/>
    </source>
</evidence>
<name>A0AAD9PJM3_9APIC</name>
<keyword evidence="3 7" id="KW-0805">Transcription regulation</keyword>
<comment type="function">
    <text evidence="7">Component of the Mediator complex, a coactivator involved in the regulated transcription of nearly all RNA polymerase II-dependent genes. Mediator functions as a bridge to convey information from gene-specific regulatory proteins to the basal RNA polymerase II transcription machinery. Mediator is recruited to promoters by direct interactions with regulatory proteins and serves as a scaffold for the assembly of a functional preinitiation complex with RNA polymerase II and the general transcription factors.</text>
</comment>
<dbReference type="Gene3D" id="1.10.10.1340">
    <property type="entry name" value="Mediator of RNA polymerase II, submodule Med31 (Soh1)"/>
    <property type="match status" value="1"/>
</dbReference>
<dbReference type="GeneID" id="94336966"/>
<dbReference type="Proteomes" id="UP001214638">
    <property type="component" value="Unassembled WGS sequence"/>
</dbReference>
<evidence type="ECO:0000313" key="8">
    <source>
        <dbReference type="EMBL" id="KAK2196070.1"/>
    </source>
</evidence>
<keyword evidence="6 7" id="KW-0539">Nucleus</keyword>
<dbReference type="Pfam" id="PF05669">
    <property type="entry name" value="Med31"/>
    <property type="match status" value="1"/>
</dbReference>
<organism evidence="8 9">
    <name type="scientific">Babesia duncani</name>
    <dbReference type="NCBI Taxonomy" id="323732"/>
    <lineage>
        <taxon>Eukaryota</taxon>
        <taxon>Sar</taxon>
        <taxon>Alveolata</taxon>
        <taxon>Apicomplexa</taxon>
        <taxon>Aconoidasida</taxon>
        <taxon>Piroplasmida</taxon>
        <taxon>Babesiidae</taxon>
        <taxon>Babesia</taxon>
    </lineage>
</organism>
<sequence>MLEAENSDMVRFECELEFVQCLSNAYYLKFLSKEGYFKDERFLAYLLYLQYWRQPDYVKYVKYPYCIAILELLLDKSFIETLSNDAAIDAIKEQITQHWICHKYDK</sequence>
<comment type="subcellular location">
    <subcellularLocation>
        <location evidence="1 7">Nucleus</location>
    </subcellularLocation>
</comment>
<evidence type="ECO:0000256" key="5">
    <source>
        <dbReference type="ARBA" id="ARBA00023163"/>
    </source>
</evidence>
<evidence type="ECO:0000313" key="9">
    <source>
        <dbReference type="Proteomes" id="UP001214638"/>
    </source>
</evidence>
<reference evidence="8" key="1">
    <citation type="journal article" date="2023" name="Nat. Microbiol.">
        <title>Babesia duncani multi-omics identifies virulence factors and drug targets.</title>
        <authorList>
            <person name="Singh P."/>
            <person name="Lonardi S."/>
            <person name="Liang Q."/>
            <person name="Vydyam P."/>
            <person name="Khabirova E."/>
            <person name="Fang T."/>
            <person name="Gihaz S."/>
            <person name="Thekkiniath J."/>
            <person name="Munshi M."/>
            <person name="Abel S."/>
            <person name="Ciampossin L."/>
            <person name="Batugedara G."/>
            <person name="Gupta M."/>
            <person name="Lu X.M."/>
            <person name="Lenz T."/>
            <person name="Chakravarty S."/>
            <person name="Cornillot E."/>
            <person name="Hu Y."/>
            <person name="Ma W."/>
            <person name="Gonzalez L.M."/>
            <person name="Sanchez S."/>
            <person name="Estrada K."/>
            <person name="Sanchez-Flores A."/>
            <person name="Montero E."/>
            <person name="Harb O.S."/>
            <person name="Le Roch K.G."/>
            <person name="Mamoun C.B."/>
        </authorList>
    </citation>
    <scope>NUCLEOTIDE SEQUENCE</scope>
    <source>
        <strain evidence="8">WA1</strain>
    </source>
</reference>
<dbReference type="GO" id="GO:0016592">
    <property type="term" value="C:mediator complex"/>
    <property type="evidence" value="ECO:0007669"/>
    <property type="project" value="InterPro"/>
</dbReference>
<dbReference type="KEGG" id="bdw:94336966"/>
<gene>
    <name evidence="8" type="ORF">BdWA1_002669</name>
</gene>
<dbReference type="InterPro" id="IPR008831">
    <property type="entry name" value="Mediator_Med31"/>
</dbReference>
<comment type="caution">
    <text evidence="8">The sequence shown here is derived from an EMBL/GenBank/DDBJ whole genome shotgun (WGS) entry which is preliminary data.</text>
</comment>
<dbReference type="PANTHER" id="PTHR13186">
    <property type="entry name" value="MEDIATOR OF RNA POLYMERASE II TRANSCRIPTION SUBUNIT 31"/>
    <property type="match status" value="1"/>
</dbReference>
<evidence type="ECO:0000256" key="6">
    <source>
        <dbReference type="ARBA" id="ARBA00023242"/>
    </source>
</evidence>
<dbReference type="AlphaFoldDB" id="A0AAD9PJM3"/>
<keyword evidence="5 7" id="KW-0804">Transcription</keyword>